<feature type="compositionally biased region" description="Low complexity" evidence="1">
    <location>
        <begin position="298"/>
        <end position="312"/>
    </location>
</feature>
<proteinExistence type="predicted"/>
<name>A0ABR0E809_ZASCE</name>
<feature type="compositionally biased region" description="Acidic residues" evidence="1">
    <location>
        <begin position="78"/>
        <end position="105"/>
    </location>
</feature>
<organism evidence="2 3">
    <name type="scientific">Zasmidium cellare</name>
    <name type="common">Wine cellar mold</name>
    <name type="synonym">Racodium cellare</name>
    <dbReference type="NCBI Taxonomy" id="395010"/>
    <lineage>
        <taxon>Eukaryota</taxon>
        <taxon>Fungi</taxon>
        <taxon>Dikarya</taxon>
        <taxon>Ascomycota</taxon>
        <taxon>Pezizomycotina</taxon>
        <taxon>Dothideomycetes</taxon>
        <taxon>Dothideomycetidae</taxon>
        <taxon>Mycosphaerellales</taxon>
        <taxon>Mycosphaerellaceae</taxon>
        <taxon>Zasmidium</taxon>
    </lineage>
</organism>
<gene>
    <name evidence="2" type="ORF">PRZ48_011668</name>
</gene>
<evidence type="ECO:0000256" key="1">
    <source>
        <dbReference type="SAM" id="MobiDB-lite"/>
    </source>
</evidence>
<dbReference type="EMBL" id="JAXOVC010000009">
    <property type="protein sequence ID" value="KAK4497218.1"/>
    <property type="molecule type" value="Genomic_DNA"/>
</dbReference>
<protein>
    <submittedName>
        <fullName evidence="2">Uncharacterized protein</fullName>
    </submittedName>
</protein>
<keyword evidence="3" id="KW-1185">Reference proteome</keyword>
<sequence>MRPRVSKRERKLHLSYELPHRIHCSLLYPITAPNGSTLVIYGHDRGLKVLWRGGRRRDETPRAPAPKTNGTQQTDVMLIDDSDDEGHKDDEEEDEEDGEEEELDPDCPYPSNLQEMDIHLDRSVLHVAAPSLQPSALTPAILKGKAVVAITSSDGATRLLQIPLAPPSDAQIGQTLQDISDSEIVLSASGSIVSDLATKFLPIDNQPLTAPKRHQEGVEGYLLVAAASRVLSIWSVSVTADSLFIEDQRPTHKVQLANALCNISFHPSTRSAQLLVADRLGAARIYDPYALRTQQKRPGSSGSTTEPTPSVGDPGHWIVTYHTSFATAKDGSLPSALTQRKRLLDAKWVLGGKGILALLDDSQWGVWDVCPTSKSARLVEAFAIDGYLTSPSANEPVEPVRPKRGSSKLAPMTPNTRKSKAEQFYSGESKSKATEAVAKGGISVAPNHPRSGQTDESVILWFNKDVYTIPSVQSFWQRSTTSGGIGSLYAPGISHITELDPMREIISSISLFAAGSSSAGIGAMNTQRDLLVSTEYHIIILQQLRPAIPSRSIFQAAERPVSNDQQMLDAGTLDLAGMDRVLDGMATGVPAGRKVGFAT</sequence>
<evidence type="ECO:0000313" key="3">
    <source>
        <dbReference type="Proteomes" id="UP001305779"/>
    </source>
</evidence>
<feature type="region of interest" description="Disordered" evidence="1">
    <location>
        <begin position="52"/>
        <end position="108"/>
    </location>
</feature>
<feature type="region of interest" description="Disordered" evidence="1">
    <location>
        <begin position="393"/>
        <end position="426"/>
    </location>
</feature>
<accession>A0ABR0E809</accession>
<evidence type="ECO:0000313" key="2">
    <source>
        <dbReference type="EMBL" id="KAK4497218.1"/>
    </source>
</evidence>
<reference evidence="2 3" key="1">
    <citation type="journal article" date="2023" name="G3 (Bethesda)">
        <title>A chromosome-level genome assembly of Zasmidium syzygii isolated from banana leaves.</title>
        <authorList>
            <person name="van Westerhoven A.C."/>
            <person name="Mehrabi R."/>
            <person name="Talebi R."/>
            <person name="Steentjes M.B.F."/>
            <person name="Corcolon B."/>
            <person name="Chong P.A."/>
            <person name="Kema G.H.J."/>
            <person name="Seidl M.F."/>
        </authorList>
    </citation>
    <scope>NUCLEOTIDE SEQUENCE [LARGE SCALE GENOMIC DNA]</scope>
    <source>
        <strain evidence="2 3">P124</strain>
    </source>
</reference>
<dbReference type="InterPro" id="IPR015943">
    <property type="entry name" value="WD40/YVTN_repeat-like_dom_sf"/>
</dbReference>
<feature type="region of interest" description="Disordered" evidence="1">
    <location>
        <begin position="294"/>
        <end position="313"/>
    </location>
</feature>
<dbReference type="Gene3D" id="2.130.10.10">
    <property type="entry name" value="YVTN repeat-like/Quinoprotein amine dehydrogenase"/>
    <property type="match status" value="1"/>
</dbReference>
<dbReference type="InterPro" id="IPR036322">
    <property type="entry name" value="WD40_repeat_dom_sf"/>
</dbReference>
<dbReference type="SUPFAM" id="SSF50978">
    <property type="entry name" value="WD40 repeat-like"/>
    <property type="match status" value="1"/>
</dbReference>
<dbReference type="Proteomes" id="UP001305779">
    <property type="component" value="Unassembled WGS sequence"/>
</dbReference>
<comment type="caution">
    <text evidence="2">The sequence shown here is derived from an EMBL/GenBank/DDBJ whole genome shotgun (WGS) entry which is preliminary data.</text>
</comment>